<dbReference type="Proteomes" id="UP000770785">
    <property type="component" value="Unassembled WGS sequence"/>
</dbReference>
<evidence type="ECO:0000313" key="2">
    <source>
        <dbReference type="Proteomes" id="UP000770785"/>
    </source>
</evidence>
<name>A0ABX0XEL9_9BACT</name>
<dbReference type="RefSeq" id="WP_168038354.1">
    <property type="nucleotide sequence ID" value="NZ_JAATJH010000004.1"/>
</dbReference>
<gene>
    <name evidence="1" type="ORF">GGR27_002862</name>
</gene>
<evidence type="ECO:0000313" key="1">
    <source>
        <dbReference type="EMBL" id="NJC27349.1"/>
    </source>
</evidence>
<dbReference type="EMBL" id="JAATJH010000004">
    <property type="protein sequence ID" value="NJC27349.1"/>
    <property type="molecule type" value="Genomic_DNA"/>
</dbReference>
<sequence>MASFLGSNLATAQGLNVELFGYPGSDRQGLYELTPLPNGNVLMFGHNFAGGDALERGGRLLTLDQRGQSVGQAARIVDGFGQVKDVLVDNDGRTEVLISWLDLNDFKDRFGMIERAPDGTQIATRSWFGNLKGITRGREGATFGVGQQNSRRGLFTKFSSDGEVEFMRALGPMTPRPAGLLDVVTLANGDLLAFGFITTSIGGVPQPEITLLRFTPAGDLLWSKKITRGKFFSDDGLSMFLRSPTRIHLDAAENIHLITYLGAGGGTWRTHLIKLSSDGELIHSTAYVTSDQFAGQGAVSVLADGQVMLAFETITDKENHSLTALLLAADGTPIQASRINGTVFDVSGIAPTPGAESFLITGTTLDCDTEARATYLTELHVDGLYFGTDVCNSELVSYARQRIDVEVLPVVFELEDVPIVTSPALNLGPATVTRQPVDCLAPNEKEPESSNSTITYTLCSSGTFELRVHNLAASAYRWSTGETGESISVSEFGSYTAARTNECQSDTINFILIDGTAPLTKADTVIYFCPGSAARYDQSPDPDIWALSQVQWKDGGRELVRTWSESAVDTLVLMSRCGIRDRIFRIVQLPAPGTEILPTELTQCNPSDTVWLAIPTDAAGTVEWADGSTENPRTVTTPGAYRVTVTNNCGVSERSFVVTANYDNEPLATDTERIDLCYGEIFSYPTATPNVTQTWLDGYPEPGRTFTENGTYVLTRNDGCSVATTEVRVNLTDCCQIYLPTAFSPNEDGVNDAYEVLPAGEGCGGLEELTFVVYDRWGSTIFASSAGTTWDGMIAGRRAGLGEYLVVVTYLNGGRRLTRSQAISLVR</sequence>
<organism evidence="1 2">
    <name type="scientific">Neolewinella antarctica</name>
    <dbReference type="NCBI Taxonomy" id="442734"/>
    <lineage>
        <taxon>Bacteria</taxon>
        <taxon>Pseudomonadati</taxon>
        <taxon>Bacteroidota</taxon>
        <taxon>Saprospiria</taxon>
        <taxon>Saprospirales</taxon>
        <taxon>Lewinellaceae</taxon>
        <taxon>Neolewinella</taxon>
    </lineage>
</organism>
<reference evidence="1 2" key="1">
    <citation type="submission" date="2020-03" db="EMBL/GenBank/DDBJ databases">
        <title>Genomic Encyclopedia of Type Strains, Phase IV (KMG-IV): sequencing the most valuable type-strain genomes for metagenomic binning, comparative biology and taxonomic classification.</title>
        <authorList>
            <person name="Goeker M."/>
        </authorList>
    </citation>
    <scope>NUCLEOTIDE SEQUENCE [LARGE SCALE GENOMIC DNA]</scope>
    <source>
        <strain evidence="1 2">DSM 105096</strain>
    </source>
</reference>
<protein>
    <submittedName>
        <fullName evidence="1">Gliding motility-associated-like protein</fullName>
    </submittedName>
</protein>
<accession>A0ABX0XEL9</accession>
<proteinExistence type="predicted"/>
<keyword evidence="2" id="KW-1185">Reference proteome</keyword>
<comment type="caution">
    <text evidence="1">The sequence shown here is derived from an EMBL/GenBank/DDBJ whole genome shotgun (WGS) entry which is preliminary data.</text>
</comment>
<dbReference type="Pfam" id="PF13585">
    <property type="entry name" value="CHU_C"/>
    <property type="match status" value="1"/>
</dbReference>